<feature type="region of interest" description="Disordered" evidence="1">
    <location>
        <begin position="1"/>
        <end position="27"/>
    </location>
</feature>
<keyword evidence="2" id="KW-1133">Transmembrane helix</keyword>
<dbReference type="Proteomes" id="UP001213681">
    <property type="component" value="Unassembled WGS sequence"/>
</dbReference>
<gene>
    <name evidence="3" type="ORF">N7458_010650</name>
</gene>
<proteinExistence type="predicted"/>
<reference evidence="3" key="2">
    <citation type="journal article" date="2023" name="IMA Fungus">
        <title>Comparative genomic study of the Penicillium genus elucidates a diverse pangenome and 15 lateral gene transfer events.</title>
        <authorList>
            <person name="Petersen C."/>
            <person name="Sorensen T."/>
            <person name="Nielsen M.R."/>
            <person name="Sondergaard T.E."/>
            <person name="Sorensen J.L."/>
            <person name="Fitzpatrick D.A."/>
            <person name="Frisvad J.C."/>
            <person name="Nielsen K.L."/>
        </authorList>
    </citation>
    <scope>NUCLEOTIDE SEQUENCE</scope>
    <source>
        <strain evidence="3">IBT 16125</strain>
    </source>
</reference>
<sequence length="379" mass="41135">MSPRKKVSSGSAQAQPTPDPKDTKDVLKNVTPKSSLARIPSPARFFLVVFGSLVLSSVLFTFTAGFTQGDLGLVSKHLEEWWEVAGLIAWRGVEVALAWLLGFDGECTFFKWGNYLSQALGEENKLTWRLRFRSGWDVASFLFLTHLPTYTLLSFFYNVRPTSVMASYAITILSTVIPFALLRRPASVHDLSHAPSGAVANRAILQDRPTTIYTTLAATSIFSVILYASYATWLPAKLVVHFEGIPDISAVHAGPAGLPVLFLTLIPAGLAARDFLFVSSTGHSEGTSKEADQSINRQGEYLVMALYRKTWGQLSTKTRILTSRTILLATGVLVNTTVQVAGTIRSVSVEGAFTWGAVWAVATVAVGATFGWIEAVDGV</sequence>
<dbReference type="RefSeq" id="XP_056762881.1">
    <property type="nucleotide sequence ID" value="XM_056914032.1"/>
</dbReference>
<dbReference type="GeneID" id="81604275"/>
<dbReference type="EMBL" id="JAPVEA010000008">
    <property type="protein sequence ID" value="KAJ5439652.1"/>
    <property type="molecule type" value="Genomic_DNA"/>
</dbReference>
<feature type="transmembrane region" description="Helical" evidence="2">
    <location>
        <begin position="212"/>
        <end position="233"/>
    </location>
</feature>
<dbReference type="AlphaFoldDB" id="A0AAD6BZN6"/>
<evidence type="ECO:0000256" key="1">
    <source>
        <dbReference type="SAM" id="MobiDB-lite"/>
    </source>
</evidence>
<feature type="transmembrane region" description="Helical" evidence="2">
    <location>
        <begin position="163"/>
        <end position="182"/>
    </location>
</feature>
<feature type="transmembrane region" description="Helical" evidence="2">
    <location>
        <begin position="84"/>
        <end position="103"/>
    </location>
</feature>
<protein>
    <submittedName>
        <fullName evidence="3">Uncharacterized protein</fullName>
    </submittedName>
</protein>
<feature type="transmembrane region" description="Helical" evidence="2">
    <location>
        <begin position="138"/>
        <end position="157"/>
    </location>
</feature>
<feature type="transmembrane region" description="Helical" evidence="2">
    <location>
        <begin position="45"/>
        <end position="64"/>
    </location>
</feature>
<name>A0AAD6BZN6_9EURO</name>
<comment type="caution">
    <text evidence="3">The sequence shown here is derived from an EMBL/GenBank/DDBJ whole genome shotgun (WGS) entry which is preliminary data.</text>
</comment>
<keyword evidence="4" id="KW-1185">Reference proteome</keyword>
<organism evidence="3 4">
    <name type="scientific">Penicillium daleae</name>
    <dbReference type="NCBI Taxonomy" id="63821"/>
    <lineage>
        <taxon>Eukaryota</taxon>
        <taxon>Fungi</taxon>
        <taxon>Dikarya</taxon>
        <taxon>Ascomycota</taxon>
        <taxon>Pezizomycotina</taxon>
        <taxon>Eurotiomycetes</taxon>
        <taxon>Eurotiomycetidae</taxon>
        <taxon>Eurotiales</taxon>
        <taxon>Aspergillaceae</taxon>
        <taxon>Penicillium</taxon>
    </lineage>
</organism>
<evidence type="ECO:0000313" key="4">
    <source>
        <dbReference type="Proteomes" id="UP001213681"/>
    </source>
</evidence>
<accession>A0AAD6BZN6</accession>
<evidence type="ECO:0000256" key="2">
    <source>
        <dbReference type="SAM" id="Phobius"/>
    </source>
</evidence>
<keyword evidence="2" id="KW-0812">Transmembrane</keyword>
<feature type="transmembrane region" description="Helical" evidence="2">
    <location>
        <begin position="353"/>
        <end position="373"/>
    </location>
</feature>
<keyword evidence="2" id="KW-0472">Membrane</keyword>
<reference evidence="3" key="1">
    <citation type="submission" date="2022-12" db="EMBL/GenBank/DDBJ databases">
        <authorList>
            <person name="Petersen C."/>
        </authorList>
    </citation>
    <scope>NUCLEOTIDE SEQUENCE</scope>
    <source>
        <strain evidence="3">IBT 16125</strain>
    </source>
</reference>
<feature type="transmembrane region" description="Helical" evidence="2">
    <location>
        <begin position="326"/>
        <end position="347"/>
    </location>
</feature>
<feature type="transmembrane region" description="Helical" evidence="2">
    <location>
        <begin position="253"/>
        <end position="272"/>
    </location>
</feature>
<evidence type="ECO:0000313" key="3">
    <source>
        <dbReference type="EMBL" id="KAJ5439652.1"/>
    </source>
</evidence>